<keyword evidence="1 2" id="KW-0732">Signal</keyword>
<evidence type="ECO:0000313" key="4">
    <source>
        <dbReference type="EMBL" id="MBC5997505.1"/>
    </source>
</evidence>
<dbReference type="PROSITE" id="PS51257">
    <property type="entry name" value="PROKAR_LIPOPROTEIN"/>
    <property type="match status" value="1"/>
</dbReference>
<feature type="domain" description="Solute-binding protein family 3/N-terminal" evidence="3">
    <location>
        <begin position="45"/>
        <end position="269"/>
    </location>
</feature>
<evidence type="ECO:0000313" key="5">
    <source>
        <dbReference type="Proteomes" id="UP000609849"/>
    </source>
</evidence>
<dbReference type="SMART" id="SM00062">
    <property type="entry name" value="PBPb"/>
    <property type="match status" value="1"/>
</dbReference>
<accession>A0ABR7JRJ6</accession>
<evidence type="ECO:0000256" key="2">
    <source>
        <dbReference type="SAM" id="SignalP"/>
    </source>
</evidence>
<dbReference type="RefSeq" id="WP_153971878.1">
    <property type="nucleotide sequence ID" value="NZ_JACRWE010000005.1"/>
</dbReference>
<feature type="signal peptide" evidence="2">
    <location>
        <begin position="1"/>
        <end position="22"/>
    </location>
</feature>
<name>A0ABR7JRJ6_9FIRM</name>
<dbReference type="Proteomes" id="UP000609849">
    <property type="component" value="Unassembled WGS sequence"/>
</dbReference>
<protein>
    <submittedName>
        <fullName evidence="4">Transporter substrate-binding domain-containing protein</fullName>
    </submittedName>
</protein>
<evidence type="ECO:0000259" key="3">
    <source>
        <dbReference type="SMART" id="SM00062"/>
    </source>
</evidence>
<dbReference type="EMBL" id="JACRWE010000005">
    <property type="protein sequence ID" value="MBC5997505.1"/>
    <property type="molecule type" value="Genomic_DNA"/>
</dbReference>
<dbReference type="InterPro" id="IPR001638">
    <property type="entry name" value="Solute-binding_3/MltF_N"/>
</dbReference>
<dbReference type="SUPFAM" id="SSF53850">
    <property type="entry name" value="Periplasmic binding protein-like II"/>
    <property type="match status" value="1"/>
</dbReference>
<feature type="chain" id="PRO_5047050970" evidence="2">
    <location>
        <begin position="23"/>
        <end position="276"/>
    </location>
</feature>
<evidence type="ECO:0000256" key="1">
    <source>
        <dbReference type="ARBA" id="ARBA00022729"/>
    </source>
</evidence>
<sequence>MKRIKKLLGLALTLTLSLGMVACSSSKGDEKEVVDKLQQIKDSGKIVLATSAEYSPYEFHTMVDGKDTIVGFDVMIAQEIADEIGVELEFIDMDFDGLLGALNAEKADVVLACMTPNPERLESADFSELYYTDKNVVIVKKGEEDKVKSDVDLKNIKVGVQRGSTQESFVIDELGCTNYKSLTKIPDLMLELQNGNIDAIVTGKNVAAINVQNYINVAIGNSNVGVNCEESAAVALKKSDNNDSLIELINNVIKKLQDEGKTDQYMQEAIKLADEQ</sequence>
<organism evidence="4 5">
    <name type="scientific">Romboutsia faecis</name>
    <dbReference type="NCBI Taxonomy" id="2764597"/>
    <lineage>
        <taxon>Bacteria</taxon>
        <taxon>Bacillati</taxon>
        <taxon>Bacillota</taxon>
        <taxon>Clostridia</taxon>
        <taxon>Peptostreptococcales</taxon>
        <taxon>Peptostreptococcaceae</taxon>
        <taxon>Romboutsia</taxon>
    </lineage>
</organism>
<dbReference type="Gene3D" id="3.40.190.10">
    <property type="entry name" value="Periplasmic binding protein-like II"/>
    <property type="match status" value="2"/>
</dbReference>
<proteinExistence type="predicted"/>
<dbReference type="Pfam" id="PF00497">
    <property type="entry name" value="SBP_bac_3"/>
    <property type="match status" value="1"/>
</dbReference>
<reference evidence="4 5" key="1">
    <citation type="submission" date="2020-08" db="EMBL/GenBank/DDBJ databases">
        <authorList>
            <person name="Liu C."/>
            <person name="Sun Q."/>
        </authorList>
    </citation>
    <scope>NUCLEOTIDE SEQUENCE [LARGE SCALE GENOMIC DNA]</scope>
    <source>
        <strain evidence="4 5">NSJ-18</strain>
    </source>
</reference>
<comment type="caution">
    <text evidence="4">The sequence shown here is derived from an EMBL/GenBank/DDBJ whole genome shotgun (WGS) entry which is preliminary data.</text>
</comment>
<gene>
    <name evidence="4" type="ORF">H8923_12085</name>
</gene>
<dbReference type="PANTHER" id="PTHR35936:SF17">
    <property type="entry name" value="ARGININE-BINDING EXTRACELLULAR PROTEIN ARTP"/>
    <property type="match status" value="1"/>
</dbReference>
<keyword evidence="5" id="KW-1185">Reference proteome</keyword>
<dbReference type="PANTHER" id="PTHR35936">
    <property type="entry name" value="MEMBRANE-BOUND LYTIC MUREIN TRANSGLYCOSYLASE F"/>
    <property type="match status" value="1"/>
</dbReference>